<comment type="domain">
    <text evidence="13">The last Arg residue of the ACP-binding site is essential for the weak association between ACP/AcpP and FabH.</text>
</comment>
<dbReference type="InterPro" id="IPR004655">
    <property type="entry name" value="FabH"/>
</dbReference>
<dbReference type="GO" id="GO:0044550">
    <property type="term" value="P:secondary metabolite biosynthetic process"/>
    <property type="evidence" value="ECO:0007669"/>
    <property type="project" value="TreeGrafter"/>
</dbReference>
<dbReference type="UniPathway" id="UPA00094"/>
<evidence type="ECO:0000259" key="14">
    <source>
        <dbReference type="Pfam" id="PF08541"/>
    </source>
</evidence>
<dbReference type="SUPFAM" id="SSF53901">
    <property type="entry name" value="Thiolase-like"/>
    <property type="match status" value="1"/>
</dbReference>
<evidence type="ECO:0000256" key="2">
    <source>
        <dbReference type="ARBA" id="ARBA00008642"/>
    </source>
</evidence>
<evidence type="ECO:0000313" key="16">
    <source>
        <dbReference type="EMBL" id="MBB5030709.1"/>
    </source>
</evidence>
<evidence type="ECO:0000256" key="7">
    <source>
        <dbReference type="ARBA" id="ARBA00022832"/>
    </source>
</evidence>
<dbReference type="PANTHER" id="PTHR34069">
    <property type="entry name" value="3-OXOACYL-[ACYL-CARRIER-PROTEIN] SYNTHASE 3"/>
    <property type="match status" value="1"/>
</dbReference>
<dbReference type="HAMAP" id="MF_01815">
    <property type="entry name" value="FabH"/>
    <property type="match status" value="1"/>
</dbReference>
<comment type="caution">
    <text evidence="16">The sequence shown here is derived from an EMBL/GenBank/DDBJ whole genome shotgun (WGS) entry which is preliminary data.</text>
</comment>
<dbReference type="NCBIfam" id="NF006829">
    <property type="entry name" value="PRK09352.1"/>
    <property type="match status" value="1"/>
</dbReference>
<evidence type="ECO:0000256" key="9">
    <source>
        <dbReference type="ARBA" id="ARBA00023160"/>
    </source>
</evidence>
<keyword evidence="7 13" id="KW-0276">Fatty acid metabolism</keyword>
<dbReference type="InterPro" id="IPR013751">
    <property type="entry name" value="ACP_syn_III_N"/>
</dbReference>
<dbReference type="PANTHER" id="PTHR34069:SF2">
    <property type="entry name" value="BETA-KETOACYL-[ACYL-CARRIER-PROTEIN] SYNTHASE III"/>
    <property type="match status" value="1"/>
</dbReference>
<evidence type="ECO:0000256" key="10">
    <source>
        <dbReference type="ARBA" id="ARBA00023268"/>
    </source>
</evidence>
<evidence type="ECO:0000259" key="15">
    <source>
        <dbReference type="Pfam" id="PF08545"/>
    </source>
</evidence>
<dbReference type="InterPro" id="IPR013747">
    <property type="entry name" value="ACP_syn_III_C"/>
</dbReference>
<comment type="pathway">
    <text evidence="1 13">Lipid metabolism; fatty acid biosynthesis.</text>
</comment>
<dbReference type="GO" id="GO:0033818">
    <property type="term" value="F:beta-ketoacyl-acyl-carrier-protein synthase III activity"/>
    <property type="evidence" value="ECO:0007669"/>
    <property type="project" value="UniProtKB-UniRule"/>
</dbReference>
<dbReference type="EMBL" id="JACHIG010000001">
    <property type="protein sequence ID" value="MBB5030709.1"/>
    <property type="molecule type" value="Genomic_DNA"/>
</dbReference>
<comment type="similarity">
    <text evidence="2 13">Belongs to the thiolase-like superfamily. FabH family.</text>
</comment>
<dbReference type="GO" id="GO:0005737">
    <property type="term" value="C:cytoplasm"/>
    <property type="evidence" value="ECO:0007669"/>
    <property type="project" value="UniProtKB-SubCell"/>
</dbReference>
<evidence type="ECO:0000256" key="6">
    <source>
        <dbReference type="ARBA" id="ARBA00022679"/>
    </source>
</evidence>
<dbReference type="InterPro" id="IPR016039">
    <property type="entry name" value="Thiolase-like"/>
</dbReference>
<dbReference type="NCBIfam" id="TIGR00747">
    <property type="entry name" value="fabH"/>
    <property type="match status" value="1"/>
</dbReference>
<keyword evidence="5 13" id="KW-0444">Lipid biosynthesis</keyword>
<keyword evidence="9 13" id="KW-0275">Fatty acid biosynthesis</keyword>
<evidence type="ECO:0000313" key="17">
    <source>
        <dbReference type="Proteomes" id="UP000590740"/>
    </source>
</evidence>
<feature type="domain" description="Beta-ketoacyl-[acyl-carrier-protein] synthase III N-terminal" evidence="15">
    <location>
        <begin position="115"/>
        <end position="197"/>
    </location>
</feature>
<dbReference type="RefSeq" id="WP_184337600.1">
    <property type="nucleotide sequence ID" value="NZ_JACHIG010000001.1"/>
</dbReference>
<feature type="active site" evidence="13">
    <location>
        <position position="265"/>
    </location>
</feature>
<comment type="catalytic activity">
    <reaction evidence="12">
        <text>malonyl-[ACP] + acetyl-CoA + H(+) = 3-oxobutanoyl-[ACP] + CO2 + CoA</text>
        <dbReference type="Rhea" id="RHEA:12080"/>
        <dbReference type="Rhea" id="RHEA-COMP:9623"/>
        <dbReference type="Rhea" id="RHEA-COMP:9625"/>
        <dbReference type="ChEBI" id="CHEBI:15378"/>
        <dbReference type="ChEBI" id="CHEBI:16526"/>
        <dbReference type="ChEBI" id="CHEBI:57287"/>
        <dbReference type="ChEBI" id="CHEBI:57288"/>
        <dbReference type="ChEBI" id="CHEBI:78449"/>
        <dbReference type="ChEBI" id="CHEBI:78450"/>
        <dbReference type="EC" id="2.3.1.180"/>
    </reaction>
    <physiologicalReaction direction="left-to-right" evidence="12">
        <dbReference type="Rhea" id="RHEA:12081"/>
    </physiologicalReaction>
</comment>
<keyword evidence="8 13" id="KW-0443">Lipid metabolism</keyword>
<comment type="subunit">
    <text evidence="13">Homodimer.</text>
</comment>
<dbReference type="AlphaFoldDB" id="A0A7W8DI24"/>
<protein>
    <recommendedName>
        <fullName evidence="3 13">Beta-ketoacyl-[acyl-carrier-protein] synthase III</fullName>
        <shortName evidence="13">Beta-ketoacyl-ACP synthase III</shortName>
        <shortName evidence="13">KAS III</shortName>
        <ecNumber evidence="3 13">2.3.1.180</ecNumber>
    </recommendedName>
    <alternativeName>
        <fullName evidence="13">3-oxoacyl-[acyl-carrier-protein] synthase 3</fullName>
    </alternativeName>
    <alternativeName>
        <fullName evidence="13">3-oxoacyl-[acyl-carrier-protein] synthase III</fullName>
    </alternativeName>
</protein>
<dbReference type="GO" id="GO:0004315">
    <property type="term" value="F:3-oxoacyl-[acyl-carrier-protein] synthase activity"/>
    <property type="evidence" value="ECO:0007669"/>
    <property type="project" value="InterPro"/>
</dbReference>
<evidence type="ECO:0000256" key="5">
    <source>
        <dbReference type="ARBA" id="ARBA00022516"/>
    </source>
</evidence>
<dbReference type="FunFam" id="3.40.47.10:FF:000004">
    <property type="entry name" value="3-oxoacyl-[acyl-carrier-protein] synthase 3"/>
    <property type="match status" value="1"/>
</dbReference>
<comment type="subcellular location">
    <subcellularLocation>
        <location evidence="13">Cytoplasm</location>
    </subcellularLocation>
</comment>
<keyword evidence="4 13" id="KW-0963">Cytoplasm</keyword>
<evidence type="ECO:0000256" key="4">
    <source>
        <dbReference type="ARBA" id="ARBA00022490"/>
    </source>
</evidence>
<dbReference type="EC" id="2.3.1.180" evidence="3 13"/>
<reference evidence="16 17" key="1">
    <citation type="submission" date="2020-08" db="EMBL/GenBank/DDBJ databases">
        <title>Genomic Encyclopedia of Type Strains, Phase IV (KMG-IV): sequencing the most valuable type-strain genomes for metagenomic binning, comparative biology and taxonomic classification.</title>
        <authorList>
            <person name="Goeker M."/>
        </authorList>
    </citation>
    <scope>NUCLEOTIDE SEQUENCE [LARGE SCALE GENOMIC DNA]</scope>
    <source>
        <strain evidence="16 17">DSM 12252</strain>
    </source>
</reference>
<comment type="function">
    <text evidence="13">Catalyzes the condensation reaction of fatty acid synthesis by the addition to an acyl acceptor of two carbons from malonyl-ACP. Catalyzes the first condensation reaction which initiates fatty acid synthesis and may therefore play a role in governing the total rate of fatty acid production. Possesses both acetoacetyl-ACP synthase and acetyl transacylase activities. Its substrate specificity determines the biosynthesis of branched-chain and/or straight-chain of fatty acids.</text>
</comment>
<dbReference type="Proteomes" id="UP000590740">
    <property type="component" value="Unassembled WGS sequence"/>
</dbReference>
<dbReference type="CDD" id="cd00830">
    <property type="entry name" value="KAS_III"/>
    <property type="match status" value="1"/>
</dbReference>
<evidence type="ECO:0000256" key="12">
    <source>
        <dbReference type="ARBA" id="ARBA00051096"/>
    </source>
</evidence>
<evidence type="ECO:0000256" key="3">
    <source>
        <dbReference type="ARBA" id="ARBA00012333"/>
    </source>
</evidence>
<gene>
    <name evidence="13" type="primary">fabH</name>
    <name evidence="16" type="ORF">HNQ65_000263</name>
</gene>
<evidence type="ECO:0000256" key="13">
    <source>
        <dbReference type="HAMAP-Rule" id="MF_01815"/>
    </source>
</evidence>
<accession>A0A7W8DI24</accession>
<evidence type="ECO:0000256" key="8">
    <source>
        <dbReference type="ARBA" id="ARBA00023098"/>
    </source>
</evidence>
<evidence type="ECO:0000256" key="11">
    <source>
        <dbReference type="ARBA" id="ARBA00023315"/>
    </source>
</evidence>
<evidence type="ECO:0000256" key="1">
    <source>
        <dbReference type="ARBA" id="ARBA00005194"/>
    </source>
</evidence>
<feature type="active site" evidence="13">
    <location>
        <position position="121"/>
    </location>
</feature>
<dbReference type="Pfam" id="PF08545">
    <property type="entry name" value="ACP_syn_III"/>
    <property type="match status" value="1"/>
</dbReference>
<dbReference type="Pfam" id="PF08541">
    <property type="entry name" value="ACP_syn_III_C"/>
    <property type="match status" value="1"/>
</dbReference>
<keyword evidence="17" id="KW-1185">Reference proteome</keyword>
<keyword evidence="6 13" id="KW-0808">Transferase</keyword>
<organism evidence="16 17">
    <name type="scientific">Prosthecobacter vanneervenii</name>
    <dbReference type="NCBI Taxonomy" id="48466"/>
    <lineage>
        <taxon>Bacteria</taxon>
        <taxon>Pseudomonadati</taxon>
        <taxon>Verrucomicrobiota</taxon>
        <taxon>Verrucomicrobiia</taxon>
        <taxon>Verrucomicrobiales</taxon>
        <taxon>Verrucomicrobiaceae</taxon>
        <taxon>Prosthecobacter</taxon>
    </lineage>
</organism>
<feature type="region of interest" description="ACP-binding" evidence="13">
    <location>
        <begin position="266"/>
        <end position="270"/>
    </location>
</feature>
<feature type="active site" evidence="13">
    <location>
        <position position="295"/>
    </location>
</feature>
<proteinExistence type="inferred from homology"/>
<dbReference type="Gene3D" id="3.40.47.10">
    <property type="match status" value="1"/>
</dbReference>
<name>A0A7W8DI24_9BACT</name>
<sequence>MPAPSSQPFCASSIIGTGSYMPEKVLTNDDLSKIVDTSDEWITSRTGIKERRIAAAEQATSDLAAEAARKAMESAGVSPEEIQLIIVATVTPDMFFPSTACFVQKKIGASNAVCFDVSAACSGFLYALQVARHFINTGNRTTALVIGAEKLSSLINWKDRNTCVLFGDGAGAVVIRRADEETDAPGRVLSTVMGTDGTLADVLKVPGGGSACPITPENVESHPNTIHMEGRETFKHAVTRMLEASQQALEMAGLSASDVALVIPHQANARIISAIAERLNLPLERVFMNLDKYGNTSAATIPVALDEANKAGRLKKGDVVLLVAFGGGFTWASSVVRW</sequence>
<dbReference type="GO" id="GO:0006633">
    <property type="term" value="P:fatty acid biosynthetic process"/>
    <property type="evidence" value="ECO:0007669"/>
    <property type="project" value="UniProtKB-UniRule"/>
</dbReference>
<feature type="domain" description="Beta-ketoacyl-[acyl-carrier-protein] synthase III C-terminal" evidence="14">
    <location>
        <begin position="249"/>
        <end position="338"/>
    </location>
</feature>
<keyword evidence="11 13" id="KW-0012">Acyltransferase</keyword>
<keyword evidence="10 13" id="KW-0511">Multifunctional enzyme</keyword>